<dbReference type="Pfam" id="PF01939">
    <property type="entry name" value="NucS_C"/>
    <property type="match status" value="1"/>
</dbReference>
<dbReference type="CDD" id="cd22341">
    <property type="entry name" value="NucS-like"/>
    <property type="match status" value="1"/>
</dbReference>
<sequence length="174" mass="19248">MVAPTASTSRQLLSGLKKLGWKYEETSNEVRLFPPNETINTKAISAVFGQENNDSQSEDEQGFGLERQLRDFLSDNIGSIVINGKKLKLYVDQTGKDGVEYPTDVGFIDVLGIDDNENFYVFELKRDNGSDKVIGQVARYMGWVKKTIGAGKVVNGIVVAKSVNETSLCGIRYE</sequence>
<feature type="domain" description="Endonuclease NucS C-terminal" evidence="2">
    <location>
        <begin position="100"/>
        <end position="165"/>
    </location>
</feature>
<accession>A0ABY3CHN0</accession>
<gene>
    <name evidence="3" type="ORF">EKO24_005290</name>
</gene>
<dbReference type="Proteomes" id="UP000733744">
    <property type="component" value="Unassembled WGS sequence"/>
</dbReference>
<protein>
    <submittedName>
        <fullName evidence="3">DUF91 domain-containing protein</fullName>
    </submittedName>
</protein>
<dbReference type="RefSeq" id="WP_127026829.1">
    <property type="nucleotide sequence ID" value="NZ_RYFG02000025.1"/>
</dbReference>
<keyword evidence="4" id="KW-1185">Reference proteome</keyword>
<dbReference type="Gene3D" id="3.40.1350.10">
    <property type="match status" value="1"/>
</dbReference>
<keyword evidence="1" id="KW-0238">DNA-binding</keyword>
<name>A0ABY3CHN0_9GAMM</name>
<reference evidence="3 4" key="1">
    <citation type="journal article" date="2019" name="Antonie Van Leeuwenhoek">
        <title>Description of 'Ca. Methylobacter oryzae' KRF1, a novel species from the environmentally important Methylobacter clade 2.</title>
        <authorList>
            <person name="Khatri K."/>
            <person name="Mohite J.A."/>
            <person name="Pandit P.S."/>
            <person name="Bahulikar R."/>
            <person name="Rahalkar M.C."/>
        </authorList>
    </citation>
    <scope>NUCLEOTIDE SEQUENCE [LARGE SCALE GENOMIC DNA]</scope>
    <source>
        <strain evidence="3 4">KRF1</strain>
    </source>
</reference>
<evidence type="ECO:0000313" key="4">
    <source>
        <dbReference type="Proteomes" id="UP000733744"/>
    </source>
</evidence>
<proteinExistence type="predicted"/>
<evidence type="ECO:0000256" key="1">
    <source>
        <dbReference type="ARBA" id="ARBA00023125"/>
    </source>
</evidence>
<dbReference type="InterPro" id="IPR048301">
    <property type="entry name" value="NucS_C"/>
</dbReference>
<evidence type="ECO:0000313" key="3">
    <source>
        <dbReference type="EMBL" id="TRX00735.1"/>
    </source>
</evidence>
<evidence type="ECO:0000259" key="2">
    <source>
        <dbReference type="Pfam" id="PF01939"/>
    </source>
</evidence>
<comment type="caution">
    <text evidence="3">The sequence shown here is derived from an EMBL/GenBank/DDBJ whole genome shotgun (WGS) entry which is preliminary data.</text>
</comment>
<dbReference type="InterPro" id="IPR011856">
    <property type="entry name" value="tRNA_endonuc-like_dom_sf"/>
</dbReference>
<dbReference type="EMBL" id="RYFG02000025">
    <property type="protein sequence ID" value="TRX00735.1"/>
    <property type="molecule type" value="Genomic_DNA"/>
</dbReference>
<organism evidence="3 4">
    <name type="scientific">Candidatus Methylobacter oryzae</name>
    <dbReference type="NCBI Taxonomy" id="2497749"/>
    <lineage>
        <taxon>Bacteria</taxon>
        <taxon>Pseudomonadati</taxon>
        <taxon>Pseudomonadota</taxon>
        <taxon>Gammaproteobacteria</taxon>
        <taxon>Methylococcales</taxon>
        <taxon>Methylococcaceae</taxon>
        <taxon>Methylobacter</taxon>
    </lineage>
</organism>
<dbReference type="InterPro" id="IPR002793">
    <property type="entry name" value="Endonuclease_NucS"/>
</dbReference>